<name>A0ABT9T6L3_9GAMM</name>
<comment type="caution">
    <text evidence="2">The sequence shown here is derived from an EMBL/GenBank/DDBJ whole genome shotgun (WGS) entry which is preliminary data.</text>
</comment>
<gene>
    <name evidence="2" type="ORF">J2X94_000597</name>
</gene>
<feature type="chain" id="PRO_5047414236" description="Lipoprotein" evidence="1">
    <location>
        <begin position="21"/>
        <end position="179"/>
    </location>
</feature>
<reference evidence="2 3" key="1">
    <citation type="submission" date="2023-07" db="EMBL/GenBank/DDBJ databases">
        <title>Sorghum-associated microbial communities from plants grown in Nebraska, USA.</title>
        <authorList>
            <person name="Schachtman D."/>
        </authorList>
    </citation>
    <scope>NUCLEOTIDE SEQUENCE [LARGE SCALE GENOMIC DNA]</scope>
    <source>
        <strain evidence="2 3">CC49</strain>
    </source>
</reference>
<dbReference type="RefSeq" id="WP_033766951.1">
    <property type="nucleotide sequence ID" value="NZ_JAUSSJ010000001.1"/>
</dbReference>
<organism evidence="2 3">
    <name type="scientific">[Curtobacterium] plantarum</name>
    <dbReference type="NCBI Taxonomy" id="221276"/>
    <lineage>
        <taxon>Bacteria</taxon>
        <taxon>Pseudomonadati</taxon>
        <taxon>Pseudomonadota</taxon>
        <taxon>Gammaproteobacteria</taxon>
        <taxon>Enterobacterales</taxon>
        <taxon>Erwiniaceae</taxon>
        <taxon>Pantoea</taxon>
    </lineage>
</organism>
<evidence type="ECO:0000313" key="3">
    <source>
        <dbReference type="Proteomes" id="UP001244623"/>
    </source>
</evidence>
<keyword evidence="3" id="KW-1185">Reference proteome</keyword>
<evidence type="ECO:0000256" key="1">
    <source>
        <dbReference type="SAM" id="SignalP"/>
    </source>
</evidence>
<accession>A0ABT9T6L3</accession>
<evidence type="ECO:0000313" key="2">
    <source>
        <dbReference type="EMBL" id="MDQ0018469.1"/>
    </source>
</evidence>
<proteinExistence type="predicted"/>
<feature type="signal peptide" evidence="1">
    <location>
        <begin position="1"/>
        <end position="20"/>
    </location>
</feature>
<dbReference type="EMBL" id="JAUSSJ010000001">
    <property type="protein sequence ID" value="MDQ0018469.1"/>
    <property type="molecule type" value="Genomic_DNA"/>
</dbReference>
<sequence length="179" mass="19527">MAAKILITGLIALLLSGCTAGFRPSLDDYKGQDAARIRVGSEGNTALQFYEKQSSGCYKKMLERRITSGFAILGIPVTGNKRIGMPASSENKGAFINEFTLKPGQMIRVIHYWTQAGYHQNTQKSATVEFIPQANHDYDIVVRGSEYSGDSVSIKDLTPNGTIVGWGEVKVCPSESIFD</sequence>
<protein>
    <recommendedName>
        <fullName evidence="4">Lipoprotein</fullName>
    </recommendedName>
</protein>
<evidence type="ECO:0008006" key="4">
    <source>
        <dbReference type="Google" id="ProtNLM"/>
    </source>
</evidence>
<dbReference type="Proteomes" id="UP001244623">
    <property type="component" value="Unassembled WGS sequence"/>
</dbReference>
<dbReference type="PROSITE" id="PS51257">
    <property type="entry name" value="PROKAR_LIPOPROTEIN"/>
    <property type="match status" value="1"/>
</dbReference>
<keyword evidence="1" id="KW-0732">Signal</keyword>